<dbReference type="AlphaFoldDB" id="A0A558CXM3"/>
<keyword evidence="4" id="KW-1185">Reference proteome</keyword>
<feature type="transmembrane region" description="Helical" evidence="2">
    <location>
        <begin position="42"/>
        <end position="62"/>
    </location>
</feature>
<evidence type="ECO:0000313" key="3">
    <source>
        <dbReference type="EMBL" id="TVT53538.1"/>
    </source>
</evidence>
<reference evidence="3 4" key="1">
    <citation type="submission" date="2019-07" db="EMBL/GenBank/DDBJ databases">
        <authorList>
            <person name="Duangmal K."/>
            <person name="Teo W.F.A."/>
        </authorList>
    </citation>
    <scope>NUCLEOTIDE SEQUENCE [LARGE SCALE GENOMIC DNA]</scope>
    <source>
        <strain evidence="3 4">TBRC 6029</strain>
    </source>
</reference>
<evidence type="ECO:0000256" key="2">
    <source>
        <dbReference type="SAM" id="Phobius"/>
    </source>
</evidence>
<reference evidence="3 4" key="2">
    <citation type="submission" date="2019-08" db="EMBL/GenBank/DDBJ databases">
        <title>Amycolatopsis acidicola sp. nov., isolated from peat swamp forest soil.</title>
        <authorList>
            <person name="Srisuk N."/>
        </authorList>
    </citation>
    <scope>NUCLEOTIDE SEQUENCE [LARGE SCALE GENOMIC DNA]</scope>
    <source>
        <strain evidence="3 4">TBRC 6029</strain>
    </source>
</reference>
<gene>
    <name evidence="3" type="ORF">FNH05_11745</name>
</gene>
<dbReference type="EMBL" id="VJWX01000087">
    <property type="protein sequence ID" value="TVT53538.1"/>
    <property type="molecule type" value="Genomic_DNA"/>
</dbReference>
<dbReference type="Proteomes" id="UP000320011">
    <property type="component" value="Unassembled WGS sequence"/>
</dbReference>
<feature type="region of interest" description="Disordered" evidence="1">
    <location>
        <begin position="69"/>
        <end position="88"/>
    </location>
</feature>
<keyword evidence="2" id="KW-1133">Transmembrane helix</keyword>
<feature type="compositionally biased region" description="Low complexity" evidence="1">
    <location>
        <begin position="75"/>
        <end position="88"/>
    </location>
</feature>
<proteinExistence type="predicted"/>
<feature type="region of interest" description="Disordered" evidence="1">
    <location>
        <begin position="308"/>
        <end position="330"/>
    </location>
</feature>
<dbReference type="RefSeq" id="WP_144587400.1">
    <property type="nucleotide sequence ID" value="NZ_VJWX01000087.1"/>
</dbReference>
<accession>A0A558CXM3</accession>
<organism evidence="3 4">
    <name type="scientific">Amycolatopsis rhizosphaerae</name>
    <dbReference type="NCBI Taxonomy" id="2053003"/>
    <lineage>
        <taxon>Bacteria</taxon>
        <taxon>Bacillati</taxon>
        <taxon>Actinomycetota</taxon>
        <taxon>Actinomycetes</taxon>
        <taxon>Pseudonocardiales</taxon>
        <taxon>Pseudonocardiaceae</taxon>
        <taxon>Amycolatopsis</taxon>
    </lineage>
</organism>
<sequence length="330" mass="36097">MDEYDIESHPDLQDPEWQRRALKKAREELRRRQRRTGRGRRLALTAVVLVVLAGGGFAFYHWGVATSDHYSGESTQPAPGRAGTTTAPAPSDLPHWGAVDRSHPFDHTPAQNWEQGLAGLAVPQATQVGTFSEKQVSEALTQVLHAIDLAFLDPEVLSAHHTDRYLADLAPSARDRLTPYLTGPDRSHAPAYVTLLADGYHLLPVLPRMNGTLTSRAGRPGELVVHASFVVAYAFDPGNRTISGPGDMEPFLRVEGDYTVRKIGDFTRNDSGLWPDGNDLYLTAAACRASDEGFLAPAFSEQRNVAVTSATPEPGEFDPNRPMPTQDTCH</sequence>
<protein>
    <submittedName>
        <fullName evidence="3">Uncharacterized protein</fullName>
    </submittedName>
</protein>
<name>A0A558CXM3_9PSEU</name>
<keyword evidence="2" id="KW-0812">Transmembrane</keyword>
<keyword evidence="2" id="KW-0472">Membrane</keyword>
<evidence type="ECO:0000256" key="1">
    <source>
        <dbReference type="SAM" id="MobiDB-lite"/>
    </source>
</evidence>
<comment type="caution">
    <text evidence="3">The sequence shown here is derived from an EMBL/GenBank/DDBJ whole genome shotgun (WGS) entry which is preliminary data.</text>
</comment>
<dbReference type="OrthoDB" id="4549522at2"/>
<evidence type="ECO:0000313" key="4">
    <source>
        <dbReference type="Proteomes" id="UP000320011"/>
    </source>
</evidence>